<dbReference type="PANTHER" id="PTHR33608">
    <property type="entry name" value="BLL2464 PROTEIN"/>
    <property type="match status" value="1"/>
</dbReference>
<organism evidence="3 4">
    <name type="scientific">Pyrococcus horikoshii</name>
    <dbReference type="NCBI Taxonomy" id="53953"/>
    <lineage>
        <taxon>Archaea</taxon>
        <taxon>Methanobacteriati</taxon>
        <taxon>Methanobacteriota</taxon>
        <taxon>Thermococci</taxon>
        <taxon>Thermococcales</taxon>
        <taxon>Thermococcaceae</taxon>
        <taxon>Pyrococcus</taxon>
    </lineage>
</organism>
<keyword evidence="1" id="KW-1133">Transmembrane helix</keyword>
<dbReference type="AlphaFoldDB" id="A0A832SN59"/>
<feature type="transmembrane region" description="Helical" evidence="1">
    <location>
        <begin position="7"/>
        <end position="24"/>
    </location>
</feature>
<dbReference type="OMA" id="YRDMATV"/>
<dbReference type="InterPro" id="IPR002881">
    <property type="entry name" value="DUF58"/>
</dbReference>
<feature type="domain" description="DUF58" evidence="2">
    <location>
        <begin position="193"/>
        <end position="336"/>
    </location>
</feature>
<dbReference type="EMBL" id="DUJN01000006">
    <property type="protein sequence ID" value="HII61422.1"/>
    <property type="molecule type" value="Genomic_DNA"/>
</dbReference>
<dbReference type="PANTHER" id="PTHR33608:SF6">
    <property type="entry name" value="BLL2464 PROTEIN"/>
    <property type="match status" value="1"/>
</dbReference>
<comment type="caution">
    <text evidence="3">The sequence shown here is derived from an EMBL/GenBank/DDBJ whole genome shotgun (WGS) entry which is preliminary data.</text>
</comment>
<name>A0A832SN59_PYRHR</name>
<dbReference type="Pfam" id="PF01882">
    <property type="entry name" value="DUF58"/>
    <property type="match status" value="1"/>
</dbReference>
<dbReference type="GeneID" id="1443102"/>
<dbReference type="RefSeq" id="WP_010884867.1">
    <property type="nucleotide sequence ID" value="NZ_DUJN01000006.1"/>
</dbReference>
<keyword evidence="1" id="KW-0472">Membrane</keyword>
<gene>
    <name evidence="3" type="ORF">HA331_06735</name>
</gene>
<evidence type="ECO:0000256" key="1">
    <source>
        <dbReference type="SAM" id="Phobius"/>
    </source>
</evidence>
<protein>
    <submittedName>
        <fullName evidence="3">DUF58 domain-containing protein</fullName>
    </submittedName>
</protein>
<keyword evidence="1" id="KW-0812">Transmembrane</keyword>
<dbReference type="Proteomes" id="UP000617544">
    <property type="component" value="Unassembled WGS sequence"/>
</dbReference>
<accession>A0A832SN59</accession>
<feature type="transmembrane region" description="Helical" evidence="1">
    <location>
        <begin position="30"/>
        <end position="51"/>
    </location>
</feature>
<proteinExistence type="predicted"/>
<sequence>MKATGKAYSLLTIIWIIVISSYLLLRWEGIVLTLPVLFVFLFSALFFKPAIEVKVSREIRRHRLIEGEETEITIRVVSGANIKSLYIQDLTPPSLKVIDRNYWITSLRRSEERVFRYKVRVSRGKHEFPGVRISYRDPFGLFEEDYIVEVYDEIIGVPRIEEVVTPYSTKGTKITTGHLPSPRLGEGLEFHAVREYRPGDPMKVINWKATAKTGKIMANEFESERKVDVVLIVDATYKGKEVFDYLIRVAASLLMDALENGTSFGLLISEAVPVWIKVDYGKRHFFKCIDVLSMSKPDKNNLIAYQVEHLARTRLPPRAQIIFISPLLTQESEKAIFELYKLGYKIVVLSPNPYSLREPKSKEEEIAIRILSLKRMARIKKVREWGIVIDWNVREPLKATILNSIRRRIL</sequence>
<evidence type="ECO:0000313" key="3">
    <source>
        <dbReference type="EMBL" id="HII61422.1"/>
    </source>
</evidence>
<reference evidence="3" key="1">
    <citation type="journal article" date="2020" name="bioRxiv">
        <title>A rank-normalized archaeal taxonomy based on genome phylogeny resolves widespread incomplete and uneven classifications.</title>
        <authorList>
            <person name="Rinke C."/>
            <person name="Chuvochina M."/>
            <person name="Mussig A.J."/>
            <person name="Chaumeil P.-A."/>
            <person name="Waite D.W."/>
            <person name="Whitman W.B."/>
            <person name="Parks D.H."/>
            <person name="Hugenholtz P."/>
        </authorList>
    </citation>
    <scope>NUCLEOTIDE SEQUENCE</scope>
    <source>
        <strain evidence="3">UBA8834</strain>
    </source>
</reference>
<evidence type="ECO:0000259" key="2">
    <source>
        <dbReference type="Pfam" id="PF01882"/>
    </source>
</evidence>
<evidence type="ECO:0000313" key="4">
    <source>
        <dbReference type="Proteomes" id="UP000617544"/>
    </source>
</evidence>